<evidence type="ECO:0000313" key="3">
    <source>
        <dbReference type="Proteomes" id="UP000823388"/>
    </source>
</evidence>
<dbReference type="InterPro" id="IPR045853">
    <property type="entry name" value="Pep_chain_release_fac_I_sf"/>
</dbReference>
<dbReference type="Pfam" id="PF03462">
    <property type="entry name" value="PCRF"/>
    <property type="match status" value="1"/>
</dbReference>
<sequence length="223" mass="25112">MLWAAKVFGMYTSWARKQGCKVGLIEKISSMSGHVRTLAMEIESEYMFGILSREKGMHRMTYSSLENSDKYQALSARVDVIPLFLDRPVNLHLDDNDIEIAPSPSECKKQDSRNCAAVRVLHKPSGVTAESSGERSYFANKLKATSRLKLKLLLIARELGVSDMKIMNKQAIEYKCSGGTRRYTFGPQKLVHDLNTGIQLSDLNLVLEGEIEPFIRGRIIARQ</sequence>
<dbReference type="Gene3D" id="3.30.160.20">
    <property type="match status" value="1"/>
</dbReference>
<comment type="caution">
    <text evidence="2">The sequence shown here is derived from an EMBL/GenBank/DDBJ whole genome shotgun (WGS) entry which is preliminary data.</text>
</comment>
<keyword evidence="3" id="KW-1185">Reference proteome</keyword>
<evidence type="ECO:0000313" key="2">
    <source>
        <dbReference type="EMBL" id="KAG2627961.1"/>
    </source>
</evidence>
<dbReference type="GO" id="GO:0006415">
    <property type="term" value="P:translational termination"/>
    <property type="evidence" value="ECO:0007669"/>
    <property type="project" value="InterPro"/>
</dbReference>
<dbReference type="PANTHER" id="PTHR43116:SF4">
    <property type="entry name" value="PEPTIDE CHAIN RELEASE FACTOR PRFB3, CHLOROPLASTIC"/>
    <property type="match status" value="1"/>
</dbReference>
<protein>
    <recommendedName>
        <fullName evidence="1">Peptide chain release factor domain-containing protein</fullName>
    </recommendedName>
</protein>
<organism evidence="2 3">
    <name type="scientific">Panicum virgatum</name>
    <name type="common">Blackwell switchgrass</name>
    <dbReference type="NCBI Taxonomy" id="38727"/>
    <lineage>
        <taxon>Eukaryota</taxon>
        <taxon>Viridiplantae</taxon>
        <taxon>Streptophyta</taxon>
        <taxon>Embryophyta</taxon>
        <taxon>Tracheophyta</taxon>
        <taxon>Spermatophyta</taxon>
        <taxon>Magnoliopsida</taxon>
        <taxon>Liliopsida</taxon>
        <taxon>Poales</taxon>
        <taxon>Poaceae</taxon>
        <taxon>PACMAD clade</taxon>
        <taxon>Panicoideae</taxon>
        <taxon>Panicodae</taxon>
        <taxon>Paniceae</taxon>
        <taxon>Panicinae</taxon>
        <taxon>Panicum</taxon>
        <taxon>Panicum sect. Hiantes</taxon>
    </lineage>
</organism>
<gene>
    <name evidence="2" type="ORF">PVAP13_3KG266425</name>
</gene>
<dbReference type="PANTHER" id="PTHR43116">
    <property type="entry name" value="PEPTIDE CHAIN RELEASE FACTOR 2"/>
    <property type="match status" value="1"/>
</dbReference>
<accession>A0A8T0UUJ0</accession>
<dbReference type="Proteomes" id="UP000823388">
    <property type="component" value="Chromosome 3K"/>
</dbReference>
<dbReference type="InterPro" id="IPR005139">
    <property type="entry name" value="PCRF"/>
</dbReference>
<dbReference type="Gene3D" id="3.30.70.1660">
    <property type="match status" value="1"/>
</dbReference>
<name>A0A8T0UUJ0_PANVG</name>
<reference evidence="2" key="1">
    <citation type="submission" date="2020-05" db="EMBL/GenBank/DDBJ databases">
        <title>WGS assembly of Panicum virgatum.</title>
        <authorList>
            <person name="Lovell J.T."/>
            <person name="Jenkins J."/>
            <person name="Shu S."/>
            <person name="Juenger T.E."/>
            <person name="Schmutz J."/>
        </authorList>
    </citation>
    <scope>NUCLEOTIDE SEQUENCE</scope>
    <source>
        <strain evidence="2">AP13</strain>
    </source>
</reference>
<dbReference type="SUPFAM" id="SSF75620">
    <property type="entry name" value="Release factor"/>
    <property type="match status" value="1"/>
</dbReference>
<proteinExistence type="predicted"/>
<evidence type="ECO:0000259" key="1">
    <source>
        <dbReference type="Pfam" id="PF03462"/>
    </source>
</evidence>
<dbReference type="AlphaFoldDB" id="A0A8T0UUJ0"/>
<dbReference type="EMBL" id="CM029041">
    <property type="protein sequence ID" value="KAG2627961.1"/>
    <property type="molecule type" value="Genomic_DNA"/>
</dbReference>
<feature type="domain" description="Peptide chain release factor" evidence="1">
    <location>
        <begin position="2"/>
        <end position="61"/>
    </location>
</feature>